<dbReference type="Gene3D" id="3.30.300.30">
    <property type="match status" value="1"/>
</dbReference>
<dbReference type="InterPro" id="IPR042099">
    <property type="entry name" value="ANL_N_sf"/>
</dbReference>
<reference evidence="3 4" key="1">
    <citation type="submission" date="2019-12" db="EMBL/GenBank/DDBJ databases">
        <authorList>
            <person name="Huq M.A."/>
        </authorList>
    </citation>
    <scope>NUCLEOTIDE SEQUENCE [LARGE SCALE GENOMIC DNA]</scope>
    <source>
        <strain evidence="3 4">MAH-25</strain>
    </source>
</reference>
<protein>
    <submittedName>
        <fullName evidence="3">AMP-binding protein</fullName>
    </submittedName>
</protein>
<dbReference type="SUPFAM" id="SSF56801">
    <property type="entry name" value="Acetyl-CoA synthetase-like"/>
    <property type="match status" value="1"/>
</dbReference>
<dbReference type="Pfam" id="PF13193">
    <property type="entry name" value="AMP-binding_C"/>
    <property type="match status" value="1"/>
</dbReference>
<keyword evidence="4" id="KW-1185">Reference proteome</keyword>
<name>A0A6N8IYW4_9BURK</name>
<dbReference type="Pfam" id="PF00501">
    <property type="entry name" value="AMP-binding"/>
    <property type="match status" value="1"/>
</dbReference>
<comment type="caution">
    <text evidence="3">The sequence shown here is derived from an EMBL/GenBank/DDBJ whole genome shotgun (WGS) entry which is preliminary data.</text>
</comment>
<evidence type="ECO:0000313" key="3">
    <source>
        <dbReference type="EMBL" id="MVQ32221.1"/>
    </source>
</evidence>
<dbReference type="InterPro" id="IPR045851">
    <property type="entry name" value="AMP-bd_C_sf"/>
</dbReference>
<dbReference type="PROSITE" id="PS00455">
    <property type="entry name" value="AMP_BINDING"/>
    <property type="match status" value="1"/>
</dbReference>
<organism evidence="3 4">
    <name type="scientific">Ramlibacter pinisoli</name>
    <dbReference type="NCBI Taxonomy" id="2682844"/>
    <lineage>
        <taxon>Bacteria</taxon>
        <taxon>Pseudomonadati</taxon>
        <taxon>Pseudomonadota</taxon>
        <taxon>Betaproteobacteria</taxon>
        <taxon>Burkholderiales</taxon>
        <taxon>Comamonadaceae</taxon>
        <taxon>Ramlibacter</taxon>
    </lineage>
</organism>
<dbReference type="InterPro" id="IPR025110">
    <property type="entry name" value="AMP-bd_C"/>
</dbReference>
<evidence type="ECO:0000259" key="2">
    <source>
        <dbReference type="Pfam" id="PF13193"/>
    </source>
</evidence>
<feature type="domain" description="AMP-binding enzyme C-terminal" evidence="2">
    <location>
        <begin position="446"/>
        <end position="524"/>
    </location>
</feature>
<accession>A0A6N8IYW4</accession>
<dbReference type="PANTHER" id="PTHR43767">
    <property type="entry name" value="LONG-CHAIN-FATTY-ACID--COA LIGASE"/>
    <property type="match status" value="1"/>
</dbReference>
<dbReference type="EMBL" id="WSEL01000009">
    <property type="protein sequence ID" value="MVQ32221.1"/>
    <property type="molecule type" value="Genomic_DNA"/>
</dbReference>
<gene>
    <name evidence="3" type="ORF">GON04_22390</name>
</gene>
<dbReference type="PANTHER" id="PTHR43767:SF1">
    <property type="entry name" value="NONRIBOSOMAL PEPTIDE SYNTHASE PES1 (EUROFUNG)-RELATED"/>
    <property type="match status" value="1"/>
</dbReference>
<proteinExistence type="predicted"/>
<dbReference type="InterPro" id="IPR050237">
    <property type="entry name" value="ATP-dep_AMP-bd_enzyme"/>
</dbReference>
<feature type="domain" description="AMP-dependent synthetase/ligase" evidence="1">
    <location>
        <begin position="39"/>
        <end position="396"/>
    </location>
</feature>
<dbReference type="GO" id="GO:0016878">
    <property type="term" value="F:acid-thiol ligase activity"/>
    <property type="evidence" value="ECO:0007669"/>
    <property type="project" value="UniProtKB-ARBA"/>
</dbReference>
<evidence type="ECO:0000313" key="4">
    <source>
        <dbReference type="Proteomes" id="UP000469385"/>
    </source>
</evidence>
<dbReference type="AlphaFoldDB" id="A0A6N8IYW4"/>
<evidence type="ECO:0000259" key="1">
    <source>
        <dbReference type="Pfam" id="PF00501"/>
    </source>
</evidence>
<dbReference type="Proteomes" id="UP000469385">
    <property type="component" value="Unassembled WGS sequence"/>
</dbReference>
<dbReference type="Gene3D" id="3.40.50.12780">
    <property type="entry name" value="N-terminal domain of ligase-like"/>
    <property type="match status" value="1"/>
</dbReference>
<sequence length="550" mass="61319">MQRPLAPEWLDPAYSRDLRERCRQIEAEPLPASTAALLDEAAAAVPHRCAVQFIDTGERYTYAELKGAADRLAGGLHRLGVRKGSRVAVMLPNIPQFPITWLALGRLGAVMVPVNVGYTARELEYVLNDAQAQFLVLHDSFLEVLDGVARWPDGLDAGRTVVVGTGRPAQQSWEAVLGAGEAGFVAPEPVGPDDLCNIQYTSGTTGFPKGCLLTQRYWVTIGKINSARDGLRYERILTSTPFYYMDPQWLLLMTFYQRATLFVAARQSASRFSTWLHEHRIQFCQLPAEPAYKQPPLPLDGANQVRRANVYGLRPVIHAEVERRFNLNAREAFGMTEIGSTMFVPIEAAQMTGSGSCGVVGPFREVRVVDEAGRVVPPGTIGELQVRGSGILLGYYNRPDASRDAFQDGWFRTGDLFRQDEDGWLFIVGRVKDMIRRSSENIPAREVESVLRGLPEIADVAVIPVPDELRKEEVKACVILQPGLQPADLPPQRITDYARQFLAAFKVPRYVEYLQEFPRTASGKVRKQELIAAKPDLRAGSWDRVDDVWR</sequence>
<dbReference type="InterPro" id="IPR020845">
    <property type="entry name" value="AMP-binding_CS"/>
</dbReference>
<dbReference type="InterPro" id="IPR000873">
    <property type="entry name" value="AMP-dep_synth/lig_dom"/>
</dbReference>